<proteinExistence type="predicted"/>
<reference evidence="1 2" key="1">
    <citation type="submission" date="2024-06" db="EMBL/GenBank/DDBJ databases">
        <authorList>
            <person name="Steensen K."/>
            <person name="Seneca J."/>
            <person name="Bartlau N."/>
            <person name="Yu A.X."/>
            <person name="Polz M.F."/>
        </authorList>
    </citation>
    <scope>NUCLEOTIDE SEQUENCE [LARGE SCALE GENOMIC DNA]</scope>
    <source>
        <strain evidence="1 2">1F145</strain>
    </source>
</reference>
<organism evidence="1 2">
    <name type="scientific">Vibrio splendidus</name>
    <dbReference type="NCBI Taxonomy" id="29497"/>
    <lineage>
        <taxon>Bacteria</taxon>
        <taxon>Pseudomonadati</taxon>
        <taxon>Pseudomonadota</taxon>
        <taxon>Gammaproteobacteria</taxon>
        <taxon>Vibrionales</taxon>
        <taxon>Vibrionaceae</taxon>
        <taxon>Vibrio</taxon>
    </lineage>
</organism>
<keyword evidence="2" id="KW-1185">Reference proteome</keyword>
<dbReference type="RefSeq" id="WP_230851764.1">
    <property type="nucleotide sequence ID" value="NZ_JBGONW010000061.1"/>
</dbReference>
<evidence type="ECO:0000313" key="1">
    <source>
        <dbReference type="EMBL" id="MEZ8183777.1"/>
    </source>
</evidence>
<dbReference type="Proteomes" id="UP001569200">
    <property type="component" value="Unassembled WGS sequence"/>
</dbReference>
<sequence length="120" mass="14058">MAKKKKERQSRRLAKPVLSWTEVKLITSRRHRIEGALSFRVSTISRQQVLPEYECIWEQTIVEEAYQQAMGELLDQGDVVLRVEDSMGFSFIMGIFFWEHLSTNSRNEQWDFTSMTLPSG</sequence>
<name>A0ABV4LZD8_VIBSP</name>
<protein>
    <submittedName>
        <fullName evidence="1">Uncharacterized protein</fullName>
    </submittedName>
</protein>
<dbReference type="EMBL" id="JBGOOW010000059">
    <property type="protein sequence ID" value="MEZ8183777.1"/>
    <property type="molecule type" value="Genomic_DNA"/>
</dbReference>
<gene>
    <name evidence="1" type="ORF">ACED33_24175</name>
</gene>
<accession>A0ABV4LZD8</accession>
<evidence type="ECO:0000313" key="2">
    <source>
        <dbReference type="Proteomes" id="UP001569200"/>
    </source>
</evidence>
<comment type="caution">
    <text evidence="1">The sequence shown here is derived from an EMBL/GenBank/DDBJ whole genome shotgun (WGS) entry which is preliminary data.</text>
</comment>